<dbReference type="RefSeq" id="WP_344973202.1">
    <property type="nucleotide sequence ID" value="NZ_BAABDD010000018.1"/>
</dbReference>
<evidence type="ECO:0000313" key="2">
    <source>
        <dbReference type="EMBL" id="GAA3753202.1"/>
    </source>
</evidence>
<feature type="domain" description="Cupin type-2" evidence="1">
    <location>
        <begin position="116"/>
        <end position="172"/>
    </location>
</feature>
<dbReference type="PANTHER" id="PTHR36156:SF2">
    <property type="entry name" value="CUPIN TYPE-2 DOMAIN-CONTAINING PROTEIN"/>
    <property type="match status" value="1"/>
</dbReference>
<proteinExistence type="predicted"/>
<dbReference type="CDD" id="cd02231">
    <property type="entry name" value="cupin_BLL6423-like"/>
    <property type="match status" value="1"/>
</dbReference>
<accession>A0ABP7G6R2</accession>
<dbReference type="InterPro" id="IPR013096">
    <property type="entry name" value="Cupin_2"/>
</dbReference>
<gene>
    <name evidence="2" type="ORF">GCM10022402_35000</name>
</gene>
<keyword evidence="3" id="KW-1185">Reference proteome</keyword>
<dbReference type="InterPro" id="IPR011051">
    <property type="entry name" value="RmlC_Cupin_sf"/>
</dbReference>
<dbReference type="PANTHER" id="PTHR36156">
    <property type="entry name" value="SLR2101 PROTEIN"/>
    <property type="match status" value="1"/>
</dbReference>
<dbReference type="InterPro" id="IPR047142">
    <property type="entry name" value="OryJ/VirC-like"/>
</dbReference>
<dbReference type="SUPFAM" id="SSF51182">
    <property type="entry name" value="RmlC-like cupins"/>
    <property type="match status" value="1"/>
</dbReference>
<comment type="caution">
    <text evidence="2">The sequence shown here is derived from an EMBL/GenBank/DDBJ whole genome shotgun (WGS) entry which is preliminary data.</text>
</comment>
<evidence type="ECO:0000313" key="3">
    <source>
        <dbReference type="Proteomes" id="UP001500908"/>
    </source>
</evidence>
<dbReference type="Proteomes" id="UP001500908">
    <property type="component" value="Unassembled WGS sequence"/>
</dbReference>
<evidence type="ECO:0000259" key="1">
    <source>
        <dbReference type="Pfam" id="PF07883"/>
    </source>
</evidence>
<name>A0ABP7G6R2_9ACTN</name>
<sequence>MAFEPRLVVTGHEPDGTSVFLSDTQLDPVTVGAAPGLAFYLLWGTQEEIPTVGSTPQQPTTLPFFAGPGGTRFLLARYEPESSTPEPVGDPAELDAEAAHKLPGLLEVDEPDHPGMHTTDTLDYAICLTGELYLELDNGKEVLLTPGTCVVQQGTRHAWHNRGEEAAVMCFVGIGAKREPRAQ</sequence>
<organism evidence="2 3">
    <name type="scientific">Salinactinospora qingdaonensis</name>
    <dbReference type="NCBI Taxonomy" id="702744"/>
    <lineage>
        <taxon>Bacteria</taxon>
        <taxon>Bacillati</taxon>
        <taxon>Actinomycetota</taxon>
        <taxon>Actinomycetes</taxon>
        <taxon>Streptosporangiales</taxon>
        <taxon>Nocardiopsidaceae</taxon>
        <taxon>Salinactinospora</taxon>
    </lineage>
</organism>
<dbReference type="EMBL" id="BAABDD010000018">
    <property type="protein sequence ID" value="GAA3753202.1"/>
    <property type="molecule type" value="Genomic_DNA"/>
</dbReference>
<reference evidence="3" key="1">
    <citation type="journal article" date="2019" name="Int. J. Syst. Evol. Microbiol.">
        <title>The Global Catalogue of Microorganisms (GCM) 10K type strain sequencing project: providing services to taxonomists for standard genome sequencing and annotation.</title>
        <authorList>
            <consortium name="The Broad Institute Genomics Platform"/>
            <consortium name="The Broad Institute Genome Sequencing Center for Infectious Disease"/>
            <person name="Wu L."/>
            <person name="Ma J."/>
        </authorList>
    </citation>
    <scope>NUCLEOTIDE SEQUENCE [LARGE SCALE GENOMIC DNA]</scope>
    <source>
        <strain evidence="3">JCM 17137</strain>
    </source>
</reference>
<dbReference type="Gene3D" id="2.60.120.10">
    <property type="entry name" value="Jelly Rolls"/>
    <property type="match status" value="1"/>
</dbReference>
<dbReference type="InterPro" id="IPR014710">
    <property type="entry name" value="RmlC-like_jellyroll"/>
</dbReference>
<protein>
    <submittedName>
        <fullName evidence="2">Cupin domain-containing protein</fullName>
    </submittedName>
</protein>
<dbReference type="Pfam" id="PF07883">
    <property type="entry name" value="Cupin_2"/>
    <property type="match status" value="1"/>
</dbReference>